<sequence>MINLLETKEESILTQEQIQSAVMIIQALHKRKDSFQILFPELSAEKQNALHFISEGKSYREAALIIKRNHTIITQWSKNDPKFKKALDKVKMEIQKSIRIHEMLRQAGNEEKISTSQNNEDSRIQVIQ</sequence>
<dbReference type="Proteomes" id="UP000294684">
    <property type="component" value="Unassembled WGS sequence"/>
</dbReference>
<accession>A0A4R8MN32</accession>
<proteinExistence type="predicted"/>
<evidence type="ECO:0000313" key="3">
    <source>
        <dbReference type="Proteomes" id="UP000294684"/>
    </source>
</evidence>
<dbReference type="GeneID" id="79829095"/>
<gene>
    <name evidence="2" type="ORF">CLV96_3839</name>
</gene>
<dbReference type="STRING" id="1193051.LEP1GSC017_0378"/>
<evidence type="ECO:0000313" key="2">
    <source>
        <dbReference type="EMBL" id="TDY66730.1"/>
    </source>
</evidence>
<dbReference type="EMBL" id="SORO01000005">
    <property type="protein sequence ID" value="TDY66730.1"/>
    <property type="molecule type" value="Genomic_DNA"/>
</dbReference>
<dbReference type="OrthoDB" id="331445at2"/>
<dbReference type="RefSeq" id="WP_004788076.1">
    <property type="nucleotide sequence ID" value="NZ_SORO01000005.1"/>
</dbReference>
<evidence type="ECO:0000256" key="1">
    <source>
        <dbReference type="SAM" id="MobiDB-lite"/>
    </source>
</evidence>
<protein>
    <submittedName>
        <fullName evidence="2">Uncharacterized protein</fullName>
    </submittedName>
</protein>
<name>A0A4R8MN32_LEPME</name>
<reference evidence="2 3" key="1">
    <citation type="submission" date="2019-03" db="EMBL/GenBank/DDBJ databases">
        <title>Genomic Encyclopedia of Archaeal and Bacterial Type Strains, Phase II (KMG-II): from individual species to whole genera.</title>
        <authorList>
            <person name="Goeker M."/>
        </authorList>
    </citation>
    <scope>NUCLEOTIDE SEQUENCE [LARGE SCALE GENOMIC DNA]</scope>
    <source>
        <strain evidence="2 3">DSM 21537</strain>
    </source>
</reference>
<feature type="compositionally biased region" description="Polar residues" evidence="1">
    <location>
        <begin position="114"/>
        <end position="128"/>
    </location>
</feature>
<keyword evidence="3" id="KW-1185">Reference proteome</keyword>
<dbReference type="AlphaFoldDB" id="A0A4R8MN32"/>
<organism evidence="2 3">
    <name type="scientific">Leptospira meyeri</name>
    <dbReference type="NCBI Taxonomy" id="29508"/>
    <lineage>
        <taxon>Bacteria</taxon>
        <taxon>Pseudomonadati</taxon>
        <taxon>Spirochaetota</taxon>
        <taxon>Spirochaetia</taxon>
        <taxon>Leptospirales</taxon>
        <taxon>Leptospiraceae</taxon>
        <taxon>Leptospira</taxon>
    </lineage>
</organism>
<feature type="region of interest" description="Disordered" evidence="1">
    <location>
        <begin position="109"/>
        <end position="128"/>
    </location>
</feature>
<comment type="caution">
    <text evidence="2">The sequence shown here is derived from an EMBL/GenBank/DDBJ whole genome shotgun (WGS) entry which is preliminary data.</text>
</comment>